<feature type="compositionally biased region" description="Pro residues" evidence="1">
    <location>
        <begin position="32"/>
        <end position="45"/>
    </location>
</feature>
<evidence type="ECO:0000256" key="1">
    <source>
        <dbReference type="SAM" id="MobiDB-lite"/>
    </source>
</evidence>
<dbReference type="Proteomes" id="UP001596074">
    <property type="component" value="Unassembled WGS sequence"/>
</dbReference>
<accession>A0ABW1AGI0</accession>
<comment type="caution">
    <text evidence="2">The sequence shown here is derived from an EMBL/GenBank/DDBJ whole genome shotgun (WGS) entry which is preliminary data.</text>
</comment>
<sequence length="563" mass="61105">MSPHPHPQPRPRSGVRPDPDDPWNLRPITPHTGPPSPPADRPPPHLMVVDNAGDDVAAARHLAALGHPPHGRVVVRPTPGAGDVATLGLDLLVAIGKHPRAAKNERRTGFSWELGTAWLEGTGARDVIIDRAHLLGADQLTRLAATAITIGANLWLLWSTPTNPFHDHAVARARGLFDDRTQMLDLWEFQRRLPPPARPPLAAGHTDQRTWPALPAADFTTFLAACRRRLPREQFATVQAVFYDTAEATDAWYEAVLDDPAGPHLHLTHGLTGAQVTGAVTGWLRDHTVGPAPTPHAALIRLRAVQAALLVRGILLRWQPDALGPDPARRLPGDLTPTIAARLHTIARTDAAAATALALHLNHTASRLGELTLADIAPDGAQVRGPGVGRPPARRVHRLPSIFDAARPRAEDTAWREVAGPEPILVPRHARTLLTAHLAYRRGQDATDDDPLFPHPQHRNPVTMLRETIRRTCRTLGLDPPWMHPGSCVNGLDVGQIPRTVGWLVERGLTVTALDPDLAAALTLQHLDLTDNRPRWITRTPHARALPPDAPTPGPASDIDQSP</sequence>
<feature type="region of interest" description="Disordered" evidence="1">
    <location>
        <begin position="540"/>
        <end position="563"/>
    </location>
</feature>
<evidence type="ECO:0000313" key="3">
    <source>
        <dbReference type="Proteomes" id="UP001596074"/>
    </source>
</evidence>
<evidence type="ECO:0000313" key="2">
    <source>
        <dbReference type="EMBL" id="MFC5753616.1"/>
    </source>
</evidence>
<dbReference type="RefSeq" id="WP_378290817.1">
    <property type="nucleotide sequence ID" value="NZ_JBHSON010000117.1"/>
</dbReference>
<feature type="region of interest" description="Disordered" evidence="1">
    <location>
        <begin position="1"/>
        <end position="46"/>
    </location>
</feature>
<organism evidence="2 3">
    <name type="scientific">Actinomadura rugatobispora</name>
    <dbReference type="NCBI Taxonomy" id="1994"/>
    <lineage>
        <taxon>Bacteria</taxon>
        <taxon>Bacillati</taxon>
        <taxon>Actinomycetota</taxon>
        <taxon>Actinomycetes</taxon>
        <taxon>Streptosporangiales</taxon>
        <taxon>Thermomonosporaceae</taxon>
        <taxon>Actinomadura</taxon>
    </lineage>
</organism>
<proteinExistence type="predicted"/>
<feature type="compositionally biased region" description="Pro residues" evidence="1">
    <location>
        <begin position="1"/>
        <end position="10"/>
    </location>
</feature>
<name>A0ABW1AGI0_9ACTN</name>
<gene>
    <name evidence="2" type="ORF">ACFPZN_49040</name>
</gene>
<keyword evidence="3" id="KW-1185">Reference proteome</keyword>
<protein>
    <submittedName>
        <fullName evidence="2">Uncharacterized protein</fullName>
    </submittedName>
</protein>
<dbReference type="EMBL" id="JBHSON010000117">
    <property type="protein sequence ID" value="MFC5753616.1"/>
    <property type="molecule type" value="Genomic_DNA"/>
</dbReference>
<reference evidence="3" key="1">
    <citation type="journal article" date="2019" name="Int. J. Syst. Evol. Microbiol.">
        <title>The Global Catalogue of Microorganisms (GCM) 10K type strain sequencing project: providing services to taxonomists for standard genome sequencing and annotation.</title>
        <authorList>
            <consortium name="The Broad Institute Genomics Platform"/>
            <consortium name="The Broad Institute Genome Sequencing Center for Infectious Disease"/>
            <person name="Wu L."/>
            <person name="Ma J."/>
        </authorList>
    </citation>
    <scope>NUCLEOTIDE SEQUENCE [LARGE SCALE GENOMIC DNA]</scope>
    <source>
        <strain evidence="3">KCTC 42087</strain>
    </source>
</reference>